<evidence type="ECO:0000256" key="1">
    <source>
        <dbReference type="SAM" id="Phobius"/>
    </source>
</evidence>
<dbReference type="GO" id="GO:0006355">
    <property type="term" value="P:regulation of DNA-templated transcription"/>
    <property type="evidence" value="ECO:0007669"/>
    <property type="project" value="InterPro"/>
</dbReference>
<evidence type="ECO:0000313" key="4">
    <source>
        <dbReference type="Proteomes" id="UP000033947"/>
    </source>
</evidence>
<dbReference type="GO" id="GO:0003677">
    <property type="term" value="F:DNA binding"/>
    <property type="evidence" value="ECO:0007669"/>
    <property type="project" value="InterPro"/>
</dbReference>
<dbReference type="AlphaFoldDB" id="A0A0G0VNZ1"/>
<gene>
    <name evidence="3" type="ORF">UU55_C0014G0017</name>
</gene>
<dbReference type="Proteomes" id="UP000033947">
    <property type="component" value="Unassembled WGS sequence"/>
</dbReference>
<feature type="domain" description="HTH merR-type" evidence="2">
    <location>
        <begin position="27"/>
        <end position="74"/>
    </location>
</feature>
<comment type="caution">
    <text evidence="3">The sequence shown here is derived from an EMBL/GenBank/DDBJ whole genome shotgun (WGS) entry which is preliminary data.</text>
</comment>
<sequence>METAAQNNKKSYSNSNSNIFHSEGYVKVSDAANLLRISSSTLRRFEAEGKILSKRLDNNYRVYDVAEVARFKKILDGSKQAYKKSYAVVNDTSVFKNSADPKSSKFSWPKINVSSPDVSKTFSSVSQNYGQDSVFRPAPKFFKTAKYAVLSFAFILLLAGFAENVRFTQNGIGILSFNTANLAEDKEGNLGLAAVTLGSKDKITNFVYNINIPANFRQNVNIDETLRVTGLSSLLGGVVTEDADANLGTGTLTTGRIDMTGEASLNNLLVIDDVTETTLEEYLDINGDVVGNSLNDVKVAGLGGIQLGDLDAEDGNILMIEDGNWASLPTTSITSLGTIGTGVWNGTPITPAYGGTGLTTIPLGSILVGGTGNTVTTLAIGSPNQILTSDGITPVWEDSDTLASSYAWLLAGNTGTDSAADFIGTTDSTGLTIRTNDVERIYISADGNVGIGGTDPQFALHIGDGSSAAAWIVGQDESGYIEGDLEVAGTIYGTFVGPITTVGYQPNGVFYADNTGTMTTDNTLLSFNEATTTLLVNGTLNTNTLKIGGTAVTASATELNILDGATISTAELNLLTGRTGTILDSNNVSNYAITSLIAGSGLVGGTGPGATTLHIGAGNGISIDADSIAIDVTTTGTTAVSSSNSGLEASADGLRLLGGCGSNQVLSWDATGMTWKCASVSGIGGVTGAGVVSQIAFWDGVNSITGNNNLWWNSANSRLGIGTSAPLYNLDVAGNVRVQSLSAGTGNEVVTQNAGVLESRTIDSRVWGTTLVDGSSLTADYLARISDANTLVTGMVYDNGSFVGIGTTGNSGYLLNVAGGVNVTTLSIAGSQITASATELNILDGVTATTAEINLLAGRTGALIDSNNVTSYAITSLTAGSGLSGGTGPGSTTINIGAGNGISLSADAITIDTDKVTADGLRMIGGCTNGQILKWNASTSMWYCAEDTDTNTVSTATISGSGLATQIAFFSASTAISGSNNLWWNNTDGRLGIGTSAPAYNLDVAGSANVTNLFI</sequence>
<dbReference type="CDD" id="cd00592">
    <property type="entry name" value="HTH_MerR-like"/>
    <property type="match status" value="1"/>
</dbReference>
<evidence type="ECO:0000259" key="2">
    <source>
        <dbReference type="Pfam" id="PF13411"/>
    </source>
</evidence>
<dbReference type="SUPFAM" id="SSF46955">
    <property type="entry name" value="Putative DNA-binding domain"/>
    <property type="match status" value="1"/>
</dbReference>
<dbReference type="InterPro" id="IPR000551">
    <property type="entry name" value="MerR-type_HTH_dom"/>
</dbReference>
<feature type="non-terminal residue" evidence="3">
    <location>
        <position position="1015"/>
    </location>
</feature>
<accession>A0A0G0VNZ1</accession>
<proteinExistence type="predicted"/>
<keyword evidence="1" id="KW-1133">Transmembrane helix</keyword>
<dbReference type="InterPro" id="IPR009061">
    <property type="entry name" value="DNA-bd_dom_put_sf"/>
</dbReference>
<protein>
    <recommendedName>
        <fullName evidence="2">HTH merR-type domain-containing protein</fullName>
    </recommendedName>
</protein>
<dbReference type="EMBL" id="LCBB01000014">
    <property type="protein sequence ID" value="KKS02629.1"/>
    <property type="molecule type" value="Genomic_DNA"/>
</dbReference>
<reference evidence="3 4" key="1">
    <citation type="journal article" date="2015" name="Nature">
        <title>rRNA introns, odd ribosomes, and small enigmatic genomes across a large radiation of phyla.</title>
        <authorList>
            <person name="Brown C.T."/>
            <person name="Hug L.A."/>
            <person name="Thomas B.C."/>
            <person name="Sharon I."/>
            <person name="Castelle C.J."/>
            <person name="Singh A."/>
            <person name="Wilkins M.J."/>
            <person name="Williams K.H."/>
            <person name="Banfield J.F."/>
        </authorList>
    </citation>
    <scope>NUCLEOTIDE SEQUENCE [LARGE SCALE GENOMIC DNA]</scope>
</reference>
<dbReference type="Gene3D" id="1.10.1660.10">
    <property type="match status" value="1"/>
</dbReference>
<evidence type="ECO:0000313" key="3">
    <source>
        <dbReference type="EMBL" id="KKS02629.1"/>
    </source>
</evidence>
<keyword evidence="1" id="KW-0472">Membrane</keyword>
<dbReference type="Pfam" id="PF13411">
    <property type="entry name" value="MerR_1"/>
    <property type="match status" value="1"/>
</dbReference>
<feature type="transmembrane region" description="Helical" evidence="1">
    <location>
        <begin position="145"/>
        <end position="162"/>
    </location>
</feature>
<name>A0A0G0VNZ1_UNCKA</name>
<organism evidence="3 4">
    <name type="scientific">candidate division WWE3 bacterium GW2011_GWC2_41_23</name>
    <dbReference type="NCBI Taxonomy" id="1619123"/>
    <lineage>
        <taxon>Bacteria</taxon>
        <taxon>Katanobacteria</taxon>
    </lineage>
</organism>
<keyword evidence="1" id="KW-0812">Transmembrane</keyword>